<feature type="non-terminal residue" evidence="1">
    <location>
        <position position="1"/>
    </location>
</feature>
<organism evidence="1">
    <name type="scientific">hydrothermal vent metagenome</name>
    <dbReference type="NCBI Taxonomy" id="652676"/>
    <lineage>
        <taxon>unclassified sequences</taxon>
        <taxon>metagenomes</taxon>
        <taxon>ecological metagenomes</taxon>
    </lineage>
</organism>
<reference evidence="1" key="1">
    <citation type="submission" date="2018-06" db="EMBL/GenBank/DDBJ databases">
        <authorList>
            <person name="Zhirakovskaya E."/>
        </authorList>
    </citation>
    <scope>NUCLEOTIDE SEQUENCE</scope>
</reference>
<accession>A0A3B0RCQ9</accession>
<gene>
    <name evidence="1" type="ORF">MNBD_ALPHA02-1987</name>
</gene>
<dbReference type="AlphaFoldDB" id="A0A3B0RCQ9"/>
<name>A0A3B0RCQ9_9ZZZZ</name>
<sequence length="74" mass="8407">KARIGVRHMAKSLLSMLRGKPEVTVHDLSPSDLLRWKAAMKDNHRKIISEIGGRAGEIYQAMIAGRDKYRKDHP</sequence>
<protein>
    <submittedName>
        <fullName evidence="1">Uncharacterized protein</fullName>
    </submittedName>
</protein>
<proteinExistence type="predicted"/>
<evidence type="ECO:0000313" key="1">
    <source>
        <dbReference type="EMBL" id="VAV89741.1"/>
    </source>
</evidence>
<dbReference type="EMBL" id="UOED01000048">
    <property type="protein sequence ID" value="VAV89741.1"/>
    <property type="molecule type" value="Genomic_DNA"/>
</dbReference>